<protein>
    <submittedName>
        <fullName evidence="2">Uncharacterized protein</fullName>
    </submittedName>
</protein>
<dbReference type="EMBL" id="JBGEDP010000001">
    <property type="protein sequence ID" value="MEY8017318.1"/>
    <property type="molecule type" value="Genomic_DNA"/>
</dbReference>
<name>A0ABV4C441_9MYCO</name>
<feature type="compositionally biased region" description="Polar residues" evidence="1">
    <location>
        <begin position="25"/>
        <end position="43"/>
    </location>
</feature>
<comment type="caution">
    <text evidence="2">The sequence shown here is derived from an EMBL/GenBank/DDBJ whole genome shotgun (WGS) entry which is preliminary data.</text>
</comment>
<dbReference type="Proteomes" id="UP001564760">
    <property type="component" value="Unassembled WGS sequence"/>
</dbReference>
<accession>A0ABV4C441</accession>
<keyword evidence="3" id="KW-1185">Reference proteome</keyword>
<proteinExistence type="predicted"/>
<evidence type="ECO:0000313" key="3">
    <source>
        <dbReference type="Proteomes" id="UP001564760"/>
    </source>
</evidence>
<feature type="region of interest" description="Disordered" evidence="1">
    <location>
        <begin position="1"/>
        <end position="47"/>
    </location>
</feature>
<evidence type="ECO:0000256" key="1">
    <source>
        <dbReference type="SAM" id="MobiDB-lite"/>
    </source>
</evidence>
<feature type="compositionally biased region" description="Basic and acidic residues" evidence="1">
    <location>
        <begin position="111"/>
        <end position="127"/>
    </location>
</feature>
<feature type="region of interest" description="Disordered" evidence="1">
    <location>
        <begin position="91"/>
        <end position="127"/>
    </location>
</feature>
<evidence type="ECO:0000313" key="2">
    <source>
        <dbReference type="EMBL" id="MEY8017318.1"/>
    </source>
</evidence>
<gene>
    <name evidence="2" type="ORF">AB8998_21110</name>
</gene>
<sequence>MPSWQSRSAGWARAPGLDCNWRPVGSTSEALTLSPNPMTSYSTPEPPAAAVPAELYRATTTVPSTFWWSSVTTDPQSRFDESQRAHGVALMDLNAGKGGGPRVGAGRRRHQDANRARDQQREPDRQAMAEVASEVPLNRAVSCVRRVCGTGYPAASA</sequence>
<organism evidence="2 3">
    <name type="scientific">Mycobacterium servetii</name>
    <dbReference type="NCBI Taxonomy" id="3237418"/>
    <lineage>
        <taxon>Bacteria</taxon>
        <taxon>Bacillati</taxon>
        <taxon>Actinomycetota</taxon>
        <taxon>Actinomycetes</taxon>
        <taxon>Mycobacteriales</taxon>
        <taxon>Mycobacteriaceae</taxon>
        <taxon>Mycobacterium</taxon>
    </lineage>
</organism>
<dbReference type="RefSeq" id="WP_369739629.1">
    <property type="nucleotide sequence ID" value="NZ_JBGEDP010000001.1"/>
</dbReference>
<reference evidence="2 3" key="1">
    <citation type="submission" date="2024-08" db="EMBL/GenBank/DDBJ databases">
        <title>Mycobacterium servetensis sp. nov., a novel rapid-growing mycobacterial species recovered from a human patient in Zaragoza, Spain.</title>
        <authorList>
            <person name="Tristancho-Baro A.I."/>
            <person name="Buenestado-Serrano S."/>
            <person name="Garcia De Viedma D."/>
            <person name="Milagro-Beamonte A."/>
            <person name="Burillo N."/>
            <person name="Sanz S."/>
            <person name="Lopez-Calleja A.I."/>
            <person name="Penas-Utrilla D."/>
            <person name="Guardingo M."/>
            <person name="Garcia M.J."/>
            <person name="Vinuelas-Bayon J."/>
        </authorList>
    </citation>
    <scope>NUCLEOTIDE SEQUENCE [LARGE SCALE GENOMIC DNA]</scope>
    <source>
        <strain evidence="3">HUMS_12744610</strain>
    </source>
</reference>